<dbReference type="InterPro" id="IPR049704">
    <property type="entry name" value="Aminotrans_3_PPA_site"/>
</dbReference>
<dbReference type="Pfam" id="PF00202">
    <property type="entry name" value="Aminotran_3"/>
    <property type="match status" value="1"/>
</dbReference>
<comment type="cofactor">
    <cofactor evidence="1">
        <name>pyridoxal 5'-phosphate</name>
        <dbReference type="ChEBI" id="CHEBI:597326"/>
    </cofactor>
</comment>
<dbReference type="PROSITE" id="PS50075">
    <property type="entry name" value="CARRIER"/>
    <property type="match status" value="1"/>
</dbReference>
<comment type="caution">
    <text evidence="6">The sequence shown here is derived from an EMBL/GenBank/DDBJ whole genome shotgun (WGS) entry which is preliminary data.</text>
</comment>
<evidence type="ECO:0000259" key="5">
    <source>
        <dbReference type="PROSITE" id="PS50075"/>
    </source>
</evidence>
<dbReference type="AlphaFoldDB" id="A0A2A8PPP7"/>
<dbReference type="SUPFAM" id="SSF47336">
    <property type="entry name" value="ACP-like"/>
    <property type="match status" value="1"/>
</dbReference>
<dbReference type="EMBL" id="NTWE01000050">
    <property type="protein sequence ID" value="PEV96841.1"/>
    <property type="molecule type" value="Genomic_DNA"/>
</dbReference>
<dbReference type="RefSeq" id="WP_097807668.1">
    <property type="nucleotide sequence ID" value="NZ_NTWE01000050.1"/>
</dbReference>
<dbReference type="InterPro" id="IPR009081">
    <property type="entry name" value="PP-bd_ACP"/>
</dbReference>
<organism evidence="6 7">
    <name type="scientific">Bacillus cereus</name>
    <dbReference type="NCBI Taxonomy" id="1396"/>
    <lineage>
        <taxon>Bacteria</taxon>
        <taxon>Bacillati</taxon>
        <taxon>Bacillota</taxon>
        <taxon>Bacilli</taxon>
        <taxon>Bacillales</taxon>
        <taxon>Bacillaceae</taxon>
        <taxon>Bacillus</taxon>
        <taxon>Bacillus cereus group</taxon>
    </lineage>
</organism>
<gene>
    <name evidence="6" type="ORF">CN425_24905</name>
</gene>
<evidence type="ECO:0000256" key="3">
    <source>
        <dbReference type="ARBA" id="ARBA00022553"/>
    </source>
</evidence>
<dbReference type="CDD" id="cd00610">
    <property type="entry name" value="OAT_like"/>
    <property type="match status" value="1"/>
</dbReference>
<evidence type="ECO:0000313" key="7">
    <source>
        <dbReference type="Proteomes" id="UP000220635"/>
    </source>
</evidence>
<dbReference type="Proteomes" id="UP000220635">
    <property type="component" value="Unassembled WGS sequence"/>
</dbReference>
<dbReference type="Gene3D" id="3.90.1150.10">
    <property type="entry name" value="Aspartate Aminotransferase, domain 1"/>
    <property type="match status" value="1"/>
</dbReference>
<evidence type="ECO:0000256" key="1">
    <source>
        <dbReference type="ARBA" id="ARBA00001933"/>
    </source>
</evidence>
<name>A0A2A8PPP7_BACCE</name>
<keyword evidence="4" id="KW-0663">Pyridoxal phosphate</keyword>
<dbReference type="PANTHER" id="PTHR43713:SF3">
    <property type="entry name" value="GLUTAMATE-1-SEMIALDEHYDE 2,1-AMINOMUTASE 1, CHLOROPLASTIC-RELATED"/>
    <property type="match status" value="1"/>
</dbReference>
<dbReference type="Gene3D" id="3.40.640.10">
    <property type="entry name" value="Type I PLP-dependent aspartate aminotransferase-like (Major domain)"/>
    <property type="match status" value="1"/>
</dbReference>
<evidence type="ECO:0000256" key="2">
    <source>
        <dbReference type="ARBA" id="ARBA00022450"/>
    </source>
</evidence>
<dbReference type="InterPro" id="IPR036736">
    <property type="entry name" value="ACP-like_sf"/>
</dbReference>
<dbReference type="Gene3D" id="1.10.1200.10">
    <property type="entry name" value="ACP-like"/>
    <property type="match status" value="1"/>
</dbReference>
<dbReference type="InterPro" id="IPR005814">
    <property type="entry name" value="Aminotrans_3"/>
</dbReference>
<keyword evidence="2" id="KW-0596">Phosphopantetheine</keyword>
<sequence length="666" mass="74678">MKAAVEETTVLKVTDELKDIVHMISGMEKEEMDENKNLISYGLDSILLMTLAKQLHTKYHVEIPLDVFFTTLNTLQLVAEYIAEHGVVSDVQEEEPESEEIQEEETFVEASLETNKEADIMAEETYTLEALTLNSNEKTNLGMLVKVFNGQYEIMAKQNEILKVMASGSAVMNKGNGQKNKEVKGNVKNPVLKKSEDYFKPYKKLALNQTSEVDDLQFTYIKNIEKRVNALTANSKDATQKFRSVYASNRNSAGFRPLYKEMLYQIIAEEGKGSKIVDIDGNEMIDLTMGFGVLMFGHGPEFIREALRGEIEKGLPLGPMGRLTGQVAKNISELTGVERVFFCNSGTEADMFAVRVARAVTKKDKVVCFTGSYHGTYDGFLGTTNYSGVTNNSTISLVPGITDNAVKDIIYLDYNSEDSISYIEEHSDIIAAVLTEPVQSRRPDVQSGEFLKKLRKVTEEHDIALIFDEIITGFRIASGGAQEYFDVEADIVTYGKVIGGGMPIGVLAGKRKYLDSIDGGMWNFGDGSVPPVEDKRTFVAGTFCHHPMAMAATNAVLEYIKKNKDSIYEHLNQKTTKFVNELNQFFVSEGVDIHINQFGSLFRFAINLEKEIFYYGLLEKGIYIWEGRNCFLSTEHSKEDVDYIIDAVKKTIFEMKQAGFFIKKAF</sequence>
<feature type="domain" description="Carrier" evidence="5">
    <location>
        <begin position="11"/>
        <end position="86"/>
    </location>
</feature>
<evidence type="ECO:0000313" key="6">
    <source>
        <dbReference type="EMBL" id="PEV96841.1"/>
    </source>
</evidence>
<dbReference type="PANTHER" id="PTHR43713">
    <property type="entry name" value="GLUTAMATE-1-SEMIALDEHYDE 2,1-AMINOMUTASE"/>
    <property type="match status" value="1"/>
</dbReference>
<dbReference type="GO" id="GO:0008483">
    <property type="term" value="F:transaminase activity"/>
    <property type="evidence" value="ECO:0007669"/>
    <property type="project" value="InterPro"/>
</dbReference>
<dbReference type="PROSITE" id="PS00600">
    <property type="entry name" value="AA_TRANSFER_CLASS_3"/>
    <property type="match status" value="1"/>
</dbReference>
<accession>A0A2A8PPP7</accession>
<dbReference type="OrthoDB" id="9765680at2"/>
<evidence type="ECO:0000256" key="4">
    <source>
        <dbReference type="ARBA" id="ARBA00022898"/>
    </source>
</evidence>
<proteinExistence type="predicted"/>
<keyword evidence="3" id="KW-0597">Phosphoprotein</keyword>
<dbReference type="Pfam" id="PF00550">
    <property type="entry name" value="PP-binding"/>
    <property type="match status" value="1"/>
</dbReference>
<protein>
    <recommendedName>
        <fullName evidence="5">Carrier domain-containing protein</fullName>
    </recommendedName>
</protein>
<dbReference type="InterPro" id="IPR015421">
    <property type="entry name" value="PyrdxlP-dep_Trfase_major"/>
</dbReference>
<dbReference type="InterPro" id="IPR015422">
    <property type="entry name" value="PyrdxlP-dep_Trfase_small"/>
</dbReference>
<dbReference type="InterPro" id="IPR015424">
    <property type="entry name" value="PyrdxlP-dep_Trfase"/>
</dbReference>
<dbReference type="SUPFAM" id="SSF53383">
    <property type="entry name" value="PLP-dependent transferases"/>
    <property type="match status" value="1"/>
</dbReference>
<dbReference type="PROSITE" id="PS00012">
    <property type="entry name" value="PHOSPHOPANTETHEINE"/>
    <property type="match status" value="1"/>
</dbReference>
<dbReference type="InterPro" id="IPR006162">
    <property type="entry name" value="Ppantetheine_attach_site"/>
</dbReference>
<reference evidence="6 7" key="1">
    <citation type="submission" date="2017-09" db="EMBL/GenBank/DDBJ databases">
        <title>Large-scale bioinformatics analysis of Bacillus genomes uncovers conserved roles of natural products in bacterial physiology.</title>
        <authorList>
            <consortium name="Agbiome Team Llc"/>
            <person name="Bleich R.M."/>
            <person name="Grubbs K.J."/>
            <person name="Santa Maria K.C."/>
            <person name="Allen S.E."/>
            <person name="Farag S."/>
            <person name="Shank E.A."/>
            <person name="Bowers A."/>
        </authorList>
    </citation>
    <scope>NUCLEOTIDE SEQUENCE [LARGE SCALE GENOMIC DNA]</scope>
    <source>
        <strain evidence="6 7">AFS010695</strain>
    </source>
</reference>
<dbReference type="GO" id="GO:0030170">
    <property type="term" value="F:pyridoxal phosphate binding"/>
    <property type="evidence" value="ECO:0007669"/>
    <property type="project" value="InterPro"/>
</dbReference>